<organism evidence="1 2">
    <name type="scientific">Gardnerella vaginalis</name>
    <dbReference type="NCBI Taxonomy" id="2702"/>
    <lineage>
        <taxon>Bacteria</taxon>
        <taxon>Bacillati</taxon>
        <taxon>Actinomycetota</taxon>
        <taxon>Actinomycetes</taxon>
        <taxon>Bifidobacteriales</taxon>
        <taxon>Bifidobacteriaceae</taxon>
        <taxon>Gardnerella</taxon>
    </lineage>
</organism>
<proteinExistence type="predicted"/>
<dbReference type="PATRIC" id="fig|2702.100.peg.825"/>
<dbReference type="EMBL" id="LRQB01000051">
    <property type="protein sequence ID" value="KXA20194.1"/>
    <property type="molecule type" value="Genomic_DNA"/>
</dbReference>
<name>A0A133NV80_GARVA</name>
<gene>
    <name evidence="1" type="ORF">HMPREF3208_00845</name>
</gene>
<evidence type="ECO:0000313" key="1">
    <source>
        <dbReference type="EMBL" id="KXA20194.1"/>
    </source>
</evidence>
<evidence type="ECO:0000313" key="2">
    <source>
        <dbReference type="Proteomes" id="UP000070687"/>
    </source>
</evidence>
<reference evidence="1 2" key="1">
    <citation type="submission" date="2016-01" db="EMBL/GenBank/DDBJ databases">
        <authorList>
            <person name="Oliw E.H."/>
        </authorList>
    </citation>
    <scope>NUCLEOTIDE SEQUENCE [LARGE SCALE GENOMIC DNA]</scope>
    <source>
        <strain evidence="1 2">PSS_7772B</strain>
    </source>
</reference>
<accession>A0A133NV80</accession>
<protein>
    <submittedName>
        <fullName evidence="1">Uncharacterized protein</fullName>
    </submittedName>
</protein>
<comment type="caution">
    <text evidence="1">The sequence shown here is derived from an EMBL/GenBank/DDBJ whole genome shotgun (WGS) entry which is preliminary data.</text>
</comment>
<dbReference type="AlphaFoldDB" id="A0A133NV80"/>
<sequence length="45" mass="4957">MVVFALGFLIRRACPGLLSRELCYAQARRCANAGIIHSVCDSARF</sequence>
<dbReference type="Proteomes" id="UP000070687">
    <property type="component" value="Unassembled WGS sequence"/>
</dbReference>